<feature type="domain" description="Tyrosine-protein phosphatase" evidence="8">
    <location>
        <begin position="909"/>
        <end position="1160"/>
    </location>
</feature>
<sequence>MSNMNIKKILWFLLLYGNMVSAEKLNATFISTDEMCLTNSKFAMVNIFPIDSKQDYNSIYLKNNITLCGKYCFPDENWQVVDSLEKFPNFTELIKDKRWEDFPTILVEDGHLVGNKKRLLPINLNLSIPSEDFVLPLSVRSMESHIFICDGMHIENSECIWFIINGWGGTKSGIRYCGRNTIDLTINKYPTGDCGYLRFEDNRNTSIMNNGSWSHLLLTKKNDTWSLLFKEISLKLVNNHKSLKYIFLVNNRGHGIWKIHNLKHYSSKKTQPKKIKIPPSTTCISTFIKMCSKCKIVFYFEGKEKSPQIFQNTEWIEIKLKLAKRNQETYLYIKPVINTNQEKQFWHIDDIQDCSKQELRQVATKNGCCELFTNSEKSFLIDSSSEPTVNDLKKSRPLNYFGLNSSVETKYYDVNKYCEFNDQEQIECFCMPNYTGKNCAFSYKINILNLTQNFVNISVTRRKSDNITLVLKDTNGQEFNLTKHLNYFESKDLNPNTIYVAKLWYGTGTLNQFFGTPCLDIAENQILIKPSNTSAIFEFKNLTSYNCIHTMYNITINVSNSKVIPEVCMDLLKPNTEYKITLSRKNININKGFKTLEGVPEKPVNITCTWIRNKLTLSWRRPNETHGNLKKVKYKINNTEKECNITTNTLQHYMDFDMQNYSMEYGEEYDYEITIFNSMHSSETVIVKDASPPKLPYFWKNDFQKEKIEKGILLTIPYVIKNCKPCETYLQIDLLKPKNGSLMKTKKHLFIANKVKKIYIGENLSFNDNPEIIFTKYKFLSNEIYKVNLYLENVYKNRSNDQKYTILVEDFVIVENKNLYFLLILIPVCGLVAFLYLLKRTKVMGRTNNCRQIENLQDTDMANYLEHSNLLRKPVVKIKPFVLDSSHSNIVDIREYRDYVKKNLENGDLKNQFELLQRGQTQSWDYGSLEANKSKNRYANLKAYDHSRVKLQKINNDKYSDYINANYIDGYKSPNAYIATQGPKSSTLNDFWRMIWEVKAKNILMLANIYEDNKKKVEKYWPDINECKSFGDIDVRFISTEVFANYTIRYFEINMKNEQRDVKQIHFTAWPDHGVPLYPRSLIPILEIMANNKVTPMVVHCSAGVGRSGAVILCDISLKMAQFEHKVDILNSFEYLRSRRPNMVDNYEQYKLVHLVILEYIFGKITSLPCDNLLANNVSNIIQFEIDDQLEYLEDVKWQDRALRSIVEEEYENFAIYMNKNRFNEIIPENSGKIYLSYNAREGETSTYINAVYVDGFNDQNKFIATQQPMPNTVGDFWRMVLETESSLIISLNEVDLNDKTCGIFWPAQNTKLHPTDNITVFHEKSESYPLFDLIHAKLKVDEEMFSVKIVLHKNWKSNKVLPMTVTNFLSFLQETDTLVQKSNPIIVTCYNGATACGLYISLTFIIEKIKLEQECDVCQAVRYVRQNRREFINKVQFKFLYNAAVEYIKSFETYSNFA</sequence>
<dbReference type="OrthoDB" id="6108687at2759"/>
<dbReference type="SMART" id="SM00404">
    <property type="entry name" value="PTPc_motif"/>
    <property type="match status" value="2"/>
</dbReference>
<dbReference type="InterPro" id="IPR050348">
    <property type="entry name" value="Protein-Tyr_Phosphatase"/>
</dbReference>
<evidence type="ECO:0000259" key="9">
    <source>
        <dbReference type="PROSITE" id="PS50056"/>
    </source>
</evidence>
<feature type="chain" id="PRO_5040466822" description="protein-tyrosine-phosphatase" evidence="7">
    <location>
        <begin position="23"/>
        <end position="1459"/>
    </location>
</feature>
<reference evidence="10" key="1">
    <citation type="submission" date="2021-12" db="EMBL/GenBank/DDBJ databases">
        <authorList>
            <person name="King R."/>
        </authorList>
    </citation>
    <scope>NUCLEOTIDE SEQUENCE</scope>
</reference>
<accession>A0A9P0AZA2</accession>
<dbReference type="SUPFAM" id="SSF49265">
    <property type="entry name" value="Fibronectin type III"/>
    <property type="match status" value="1"/>
</dbReference>
<dbReference type="SUPFAM" id="SSF52799">
    <property type="entry name" value="(Phosphotyrosine protein) phosphatases II"/>
    <property type="match status" value="2"/>
</dbReference>
<dbReference type="Gene3D" id="2.60.40.10">
    <property type="entry name" value="Immunoglobulins"/>
    <property type="match status" value="1"/>
</dbReference>
<evidence type="ECO:0000256" key="6">
    <source>
        <dbReference type="SAM" id="Phobius"/>
    </source>
</evidence>
<evidence type="ECO:0000256" key="7">
    <source>
        <dbReference type="SAM" id="SignalP"/>
    </source>
</evidence>
<keyword evidence="6" id="KW-1133">Transmembrane helix</keyword>
<keyword evidence="11" id="KW-1185">Reference proteome</keyword>
<evidence type="ECO:0000313" key="10">
    <source>
        <dbReference type="EMBL" id="CAH0551977.1"/>
    </source>
</evidence>
<dbReference type="InterPro" id="IPR013783">
    <property type="entry name" value="Ig-like_fold"/>
</dbReference>
<feature type="signal peptide" evidence="7">
    <location>
        <begin position="1"/>
        <end position="22"/>
    </location>
</feature>
<dbReference type="Pfam" id="PF00102">
    <property type="entry name" value="Y_phosphatase"/>
    <property type="match status" value="2"/>
</dbReference>
<evidence type="ECO:0000256" key="2">
    <source>
        <dbReference type="ARBA" id="ARBA00013064"/>
    </source>
</evidence>
<evidence type="ECO:0000256" key="5">
    <source>
        <dbReference type="ARBA" id="ARBA00051722"/>
    </source>
</evidence>
<feature type="domain" description="Tyrosine specific protein phosphatases" evidence="9">
    <location>
        <begin position="1367"/>
        <end position="1434"/>
    </location>
</feature>
<dbReference type="InterPro" id="IPR003595">
    <property type="entry name" value="Tyr_Pase_cat"/>
</dbReference>
<dbReference type="EMBL" id="OV121133">
    <property type="protein sequence ID" value="CAH0551977.1"/>
    <property type="molecule type" value="Genomic_DNA"/>
</dbReference>
<dbReference type="FunFam" id="3.90.190.10:FF:000102">
    <property type="entry name" value="Receptor-type tyrosine-protein phosphatase"/>
    <property type="match status" value="2"/>
</dbReference>
<dbReference type="InterPro" id="IPR000242">
    <property type="entry name" value="PTP_cat"/>
</dbReference>
<gene>
    <name evidence="10" type="ORF">MELIAE_LOCUS4463</name>
</gene>
<feature type="transmembrane region" description="Helical" evidence="6">
    <location>
        <begin position="819"/>
        <end position="838"/>
    </location>
</feature>
<dbReference type="GO" id="GO:0008045">
    <property type="term" value="P:motor neuron axon guidance"/>
    <property type="evidence" value="ECO:0007669"/>
    <property type="project" value="TreeGrafter"/>
</dbReference>
<dbReference type="SMART" id="SM00194">
    <property type="entry name" value="PTPc"/>
    <property type="match status" value="2"/>
</dbReference>
<dbReference type="PANTHER" id="PTHR19134:SF562">
    <property type="entry name" value="PROTEIN-TYROSINE-PHOSPHATASE"/>
    <property type="match status" value="1"/>
</dbReference>
<dbReference type="PROSITE" id="PS50055">
    <property type="entry name" value="TYR_PHOSPHATASE_PTP"/>
    <property type="match status" value="2"/>
</dbReference>
<dbReference type="InterPro" id="IPR000387">
    <property type="entry name" value="Tyr_Pase_dom"/>
</dbReference>
<dbReference type="GO" id="GO:0004725">
    <property type="term" value="F:protein tyrosine phosphatase activity"/>
    <property type="evidence" value="ECO:0007669"/>
    <property type="project" value="UniProtKB-EC"/>
</dbReference>
<keyword evidence="6" id="KW-0812">Transmembrane</keyword>
<evidence type="ECO:0000256" key="3">
    <source>
        <dbReference type="ARBA" id="ARBA00022801"/>
    </source>
</evidence>
<keyword evidence="6" id="KW-0472">Membrane</keyword>
<evidence type="ECO:0000256" key="1">
    <source>
        <dbReference type="ARBA" id="ARBA00009580"/>
    </source>
</evidence>
<dbReference type="InterPro" id="IPR036116">
    <property type="entry name" value="FN3_sf"/>
</dbReference>
<dbReference type="PROSITE" id="PS00018">
    <property type="entry name" value="EF_HAND_1"/>
    <property type="match status" value="1"/>
</dbReference>
<comment type="similarity">
    <text evidence="1">Belongs to the protein-tyrosine phosphatase family.</text>
</comment>
<proteinExistence type="inferred from homology"/>
<evidence type="ECO:0000313" key="11">
    <source>
        <dbReference type="Proteomes" id="UP001154078"/>
    </source>
</evidence>
<keyword evidence="3" id="KW-0378">Hydrolase</keyword>
<dbReference type="CDD" id="cd00047">
    <property type="entry name" value="PTPc"/>
    <property type="match status" value="1"/>
</dbReference>
<keyword evidence="4" id="KW-0904">Protein phosphatase</keyword>
<feature type="domain" description="Tyrosine-protein phosphatase" evidence="8">
    <location>
        <begin position="1186"/>
        <end position="1448"/>
    </location>
</feature>
<comment type="catalytic activity">
    <reaction evidence="5">
        <text>O-phospho-L-tyrosyl-[protein] + H2O = L-tyrosyl-[protein] + phosphate</text>
        <dbReference type="Rhea" id="RHEA:10684"/>
        <dbReference type="Rhea" id="RHEA-COMP:10136"/>
        <dbReference type="Rhea" id="RHEA-COMP:20101"/>
        <dbReference type="ChEBI" id="CHEBI:15377"/>
        <dbReference type="ChEBI" id="CHEBI:43474"/>
        <dbReference type="ChEBI" id="CHEBI:46858"/>
        <dbReference type="ChEBI" id="CHEBI:61978"/>
        <dbReference type="EC" id="3.1.3.48"/>
    </reaction>
</comment>
<feature type="domain" description="Tyrosine specific protein phosphatases" evidence="9">
    <location>
        <begin position="1080"/>
        <end position="1151"/>
    </location>
</feature>
<evidence type="ECO:0000256" key="4">
    <source>
        <dbReference type="ARBA" id="ARBA00022912"/>
    </source>
</evidence>
<dbReference type="PROSITE" id="PS00383">
    <property type="entry name" value="TYR_PHOSPHATASE_1"/>
    <property type="match status" value="1"/>
</dbReference>
<dbReference type="PANTHER" id="PTHR19134">
    <property type="entry name" value="RECEPTOR-TYPE TYROSINE-PROTEIN PHOSPHATASE"/>
    <property type="match status" value="1"/>
</dbReference>
<dbReference type="Proteomes" id="UP001154078">
    <property type="component" value="Chromosome 2"/>
</dbReference>
<dbReference type="InterPro" id="IPR029021">
    <property type="entry name" value="Prot-tyrosine_phosphatase-like"/>
</dbReference>
<organism evidence="10 11">
    <name type="scientific">Brassicogethes aeneus</name>
    <name type="common">Rape pollen beetle</name>
    <name type="synonym">Meligethes aeneus</name>
    <dbReference type="NCBI Taxonomy" id="1431903"/>
    <lineage>
        <taxon>Eukaryota</taxon>
        <taxon>Metazoa</taxon>
        <taxon>Ecdysozoa</taxon>
        <taxon>Arthropoda</taxon>
        <taxon>Hexapoda</taxon>
        <taxon>Insecta</taxon>
        <taxon>Pterygota</taxon>
        <taxon>Neoptera</taxon>
        <taxon>Endopterygota</taxon>
        <taxon>Coleoptera</taxon>
        <taxon>Polyphaga</taxon>
        <taxon>Cucujiformia</taxon>
        <taxon>Nitidulidae</taxon>
        <taxon>Meligethinae</taxon>
        <taxon>Brassicogethes</taxon>
    </lineage>
</organism>
<dbReference type="EC" id="3.1.3.48" evidence="2"/>
<dbReference type="PROSITE" id="PS50056">
    <property type="entry name" value="TYR_PHOSPHATASE_2"/>
    <property type="match status" value="2"/>
</dbReference>
<protein>
    <recommendedName>
        <fullName evidence="2">protein-tyrosine-phosphatase</fullName>
        <ecNumber evidence="2">3.1.3.48</ecNumber>
    </recommendedName>
</protein>
<dbReference type="PRINTS" id="PR00700">
    <property type="entry name" value="PRTYPHPHTASE"/>
</dbReference>
<dbReference type="Gene3D" id="3.90.190.10">
    <property type="entry name" value="Protein tyrosine phosphatase superfamily"/>
    <property type="match status" value="2"/>
</dbReference>
<name>A0A9P0AZA2_BRAAE</name>
<evidence type="ECO:0000259" key="8">
    <source>
        <dbReference type="PROSITE" id="PS50055"/>
    </source>
</evidence>
<dbReference type="InterPro" id="IPR016130">
    <property type="entry name" value="Tyr_Pase_AS"/>
</dbReference>
<dbReference type="InterPro" id="IPR018247">
    <property type="entry name" value="EF_Hand_1_Ca_BS"/>
</dbReference>
<keyword evidence="7" id="KW-0732">Signal</keyword>